<protein>
    <submittedName>
        <fullName evidence="1">Uncharacterized protein</fullName>
    </submittedName>
</protein>
<keyword evidence="2" id="KW-1185">Reference proteome</keyword>
<evidence type="ECO:0000313" key="2">
    <source>
        <dbReference type="Proteomes" id="UP000314294"/>
    </source>
</evidence>
<dbReference type="AlphaFoldDB" id="A0A4Z2HQV2"/>
<evidence type="ECO:0000313" key="1">
    <source>
        <dbReference type="EMBL" id="TNN68226.1"/>
    </source>
</evidence>
<gene>
    <name evidence="1" type="ORF">EYF80_021548</name>
</gene>
<organism evidence="1 2">
    <name type="scientific">Liparis tanakae</name>
    <name type="common">Tanaka's snailfish</name>
    <dbReference type="NCBI Taxonomy" id="230148"/>
    <lineage>
        <taxon>Eukaryota</taxon>
        <taxon>Metazoa</taxon>
        <taxon>Chordata</taxon>
        <taxon>Craniata</taxon>
        <taxon>Vertebrata</taxon>
        <taxon>Euteleostomi</taxon>
        <taxon>Actinopterygii</taxon>
        <taxon>Neopterygii</taxon>
        <taxon>Teleostei</taxon>
        <taxon>Neoteleostei</taxon>
        <taxon>Acanthomorphata</taxon>
        <taxon>Eupercaria</taxon>
        <taxon>Perciformes</taxon>
        <taxon>Cottioidei</taxon>
        <taxon>Cottales</taxon>
        <taxon>Liparidae</taxon>
        <taxon>Liparis</taxon>
    </lineage>
</organism>
<proteinExistence type="predicted"/>
<dbReference type="EMBL" id="SRLO01000193">
    <property type="protein sequence ID" value="TNN68226.1"/>
    <property type="molecule type" value="Genomic_DNA"/>
</dbReference>
<sequence>MNRIEKVEGVGGIVHKHSPLTSQEGAGLDMDCVECAAVHPQRSFQGTLMDANAGLFQIVLQPEPLICQQASLHGLPVLRKCKSPPYRHL</sequence>
<dbReference type="Proteomes" id="UP000314294">
    <property type="component" value="Unassembled WGS sequence"/>
</dbReference>
<reference evidence="1 2" key="1">
    <citation type="submission" date="2019-03" db="EMBL/GenBank/DDBJ databases">
        <title>First draft genome of Liparis tanakae, snailfish: a comprehensive survey of snailfish specific genes.</title>
        <authorList>
            <person name="Kim W."/>
            <person name="Song I."/>
            <person name="Jeong J.-H."/>
            <person name="Kim D."/>
            <person name="Kim S."/>
            <person name="Ryu S."/>
            <person name="Song J.Y."/>
            <person name="Lee S.K."/>
        </authorList>
    </citation>
    <scope>NUCLEOTIDE SEQUENCE [LARGE SCALE GENOMIC DNA]</scope>
    <source>
        <tissue evidence="1">Muscle</tissue>
    </source>
</reference>
<accession>A0A4Z2HQV2</accession>
<name>A0A4Z2HQV2_9TELE</name>
<comment type="caution">
    <text evidence="1">The sequence shown here is derived from an EMBL/GenBank/DDBJ whole genome shotgun (WGS) entry which is preliminary data.</text>
</comment>